<feature type="transmembrane region" description="Helical" evidence="1">
    <location>
        <begin position="9"/>
        <end position="31"/>
    </location>
</feature>
<evidence type="ECO:0000313" key="3">
    <source>
        <dbReference type="EMBL" id="OBX88402.1"/>
    </source>
</evidence>
<keyword evidence="1" id="KW-0812">Transmembrane</keyword>
<keyword evidence="1" id="KW-1133">Transmembrane helix</keyword>
<sequence length="75" mass="8692">MKKLLNEHFIITMFFSSMMFLIILGLFFVSMPKENNNLINIVIGFIAGYVSSQIGYYFGDTDMRKKGENNENINQ</sequence>
<dbReference type="AlphaFoldDB" id="A0A1B8QT80"/>
<dbReference type="STRING" id="478.A7456_00645"/>
<dbReference type="Proteomes" id="UP000092575">
    <property type="component" value="Unassembled WGS sequence"/>
</dbReference>
<reference evidence="2 5" key="2">
    <citation type="submission" date="2016-06" db="EMBL/GenBank/DDBJ databases">
        <title>Draft genome of Moraxella nonliquefaciens CCUG 60284.</title>
        <authorList>
            <person name="Salva-Serra F."/>
            <person name="Engstrom-Jakobsson H."/>
            <person name="Thorell K."/>
            <person name="Gonzales-Siles L."/>
            <person name="Karlsson R."/>
            <person name="Boulund F."/>
            <person name="Engstrand L."/>
            <person name="Kristiansson E."/>
            <person name="Moore E."/>
        </authorList>
    </citation>
    <scope>NUCLEOTIDE SEQUENCE [LARGE SCALE GENOMIC DNA]</scope>
    <source>
        <strain evidence="2 5">CCUG 60284</strain>
    </source>
</reference>
<dbReference type="EMBL" id="LZDN01000039">
    <property type="protein sequence ID" value="OBX49469.1"/>
    <property type="molecule type" value="Genomic_DNA"/>
</dbReference>
<reference evidence="3 4" key="1">
    <citation type="submission" date="2016-05" db="EMBL/GenBank/DDBJ databases">
        <title>Draft genome sequence of Moraxella nonliquefaciens CCUG 348T.</title>
        <authorList>
            <person name="Salva-Serra F."/>
            <person name="Engstrom-Jakobsson H."/>
            <person name="Thorell K."/>
            <person name="Gonzales-Siles L."/>
            <person name="Karlsson R."/>
            <person name="Boulund F."/>
            <person name="Engstrand L."/>
            <person name="Kristiansson E."/>
            <person name="Moore E."/>
        </authorList>
    </citation>
    <scope>NUCLEOTIDE SEQUENCE [LARGE SCALE GENOMIC DNA]</scope>
    <source>
        <strain evidence="3 4">CCUG 348</strain>
    </source>
</reference>
<dbReference type="Proteomes" id="UP000092671">
    <property type="component" value="Unassembled WGS sequence"/>
</dbReference>
<gene>
    <name evidence="3" type="ORF">A7456_00645</name>
    <name evidence="2" type="ORF">A9Z60_03625</name>
</gene>
<keyword evidence="1" id="KW-0472">Membrane</keyword>
<dbReference type="RefSeq" id="WP_066893705.1">
    <property type="nucleotide sequence ID" value="NZ_CP065728.1"/>
</dbReference>
<evidence type="ECO:0000256" key="1">
    <source>
        <dbReference type="SAM" id="Phobius"/>
    </source>
</evidence>
<feature type="transmembrane region" description="Helical" evidence="1">
    <location>
        <begin position="37"/>
        <end position="58"/>
    </location>
</feature>
<accession>A0A1B8QT80</accession>
<evidence type="ECO:0000313" key="2">
    <source>
        <dbReference type="EMBL" id="OBX49469.1"/>
    </source>
</evidence>
<proteinExistence type="predicted"/>
<evidence type="ECO:0000313" key="5">
    <source>
        <dbReference type="Proteomes" id="UP000092671"/>
    </source>
</evidence>
<protein>
    <submittedName>
        <fullName evidence="3">Uncharacterized protein</fullName>
    </submittedName>
</protein>
<evidence type="ECO:0000313" key="4">
    <source>
        <dbReference type="Proteomes" id="UP000092575"/>
    </source>
</evidence>
<name>A0A1B8QT80_MORNO</name>
<organism evidence="3 4">
    <name type="scientific">Moraxella nonliquefaciens</name>
    <dbReference type="NCBI Taxonomy" id="478"/>
    <lineage>
        <taxon>Bacteria</taxon>
        <taxon>Pseudomonadati</taxon>
        <taxon>Pseudomonadota</taxon>
        <taxon>Gammaproteobacteria</taxon>
        <taxon>Moraxellales</taxon>
        <taxon>Moraxellaceae</taxon>
        <taxon>Moraxella</taxon>
    </lineage>
</organism>
<comment type="caution">
    <text evidence="3">The sequence shown here is derived from an EMBL/GenBank/DDBJ whole genome shotgun (WGS) entry which is preliminary data.</text>
</comment>
<dbReference type="EMBL" id="LXTW01000001">
    <property type="protein sequence ID" value="OBX88402.1"/>
    <property type="molecule type" value="Genomic_DNA"/>
</dbReference>